<reference evidence="2 3" key="1">
    <citation type="submission" date="2017-11" db="EMBL/GenBank/DDBJ databases">
        <title>De-novo sequencing of pomegranate (Punica granatum L.) genome.</title>
        <authorList>
            <person name="Akparov Z."/>
            <person name="Amiraslanov A."/>
            <person name="Hajiyeva S."/>
            <person name="Abbasov M."/>
            <person name="Kaur K."/>
            <person name="Hamwieh A."/>
            <person name="Solovyev V."/>
            <person name="Salamov A."/>
            <person name="Braich B."/>
            <person name="Kosarev P."/>
            <person name="Mahmoud A."/>
            <person name="Hajiyev E."/>
            <person name="Babayeva S."/>
            <person name="Izzatullayeva V."/>
            <person name="Mammadov A."/>
            <person name="Mammadov A."/>
            <person name="Sharifova S."/>
            <person name="Ojaghi J."/>
            <person name="Eynullazada K."/>
            <person name="Bayramov B."/>
            <person name="Abdulazimova A."/>
            <person name="Shahmuradov I."/>
        </authorList>
    </citation>
    <scope>NUCLEOTIDE SEQUENCE [LARGE SCALE GENOMIC DNA]</scope>
    <source>
        <strain evidence="3">cv. AG2017</strain>
        <tissue evidence="2">Leaf</tissue>
    </source>
</reference>
<evidence type="ECO:0000313" key="3">
    <source>
        <dbReference type="Proteomes" id="UP000233551"/>
    </source>
</evidence>
<dbReference type="EMBL" id="PGOL01000186">
    <property type="protein sequence ID" value="PKI75041.1"/>
    <property type="molecule type" value="Genomic_DNA"/>
</dbReference>
<comment type="caution">
    <text evidence="2">The sequence shown here is derived from an EMBL/GenBank/DDBJ whole genome shotgun (WGS) entry which is preliminary data.</text>
</comment>
<dbReference type="AlphaFoldDB" id="A0A2I0L2V3"/>
<dbReference type="Pfam" id="PF07727">
    <property type="entry name" value="RVT_2"/>
    <property type="match status" value="1"/>
</dbReference>
<evidence type="ECO:0000313" key="2">
    <source>
        <dbReference type="EMBL" id="PKI75041.1"/>
    </source>
</evidence>
<evidence type="ECO:0000259" key="1">
    <source>
        <dbReference type="Pfam" id="PF07727"/>
    </source>
</evidence>
<accession>A0A2I0L2V3</accession>
<protein>
    <recommendedName>
        <fullName evidence="1">Reverse transcriptase Ty1/copia-type domain-containing protein</fullName>
    </recommendedName>
</protein>
<proteinExistence type="predicted"/>
<dbReference type="STRING" id="22663.A0A2I0L2V3"/>
<dbReference type="SUPFAM" id="SSF56672">
    <property type="entry name" value="DNA/RNA polymerases"/>
    <property type="match status" value="1"/>
</dbReference>
<keyword evidence="3" id="KW-1185">Reference proteome</keyword>
<feature type="domain" description="Reverse transcriptase Ty1/copia-type" evidence="1">
    <location>
        <begin position="1"/>
        <end position="103"/>
    </location>
</feature>
<dbReference type="InterPro" id="IPR043502">
    <property type="entry name" value="DNA/RNA_pol_sf"/>
</dbReference>
<sequence length="103" mass="11892">MNVKTTFLNGDLDKEVYMKQPEGFNDDSHKVCRLKKSIYGLKQASRQWYLKFHKVITSFGFSENLVDQCIYLKVSGSKFIFLVLYVDDILLASSDLGLLEETK</sequence>
<gene>
    <name evidence="2" type="ORF">CRG98_004515</name>
</gene>
<name>A0A2I0L2V3_PUNGR</name>
<organism evidence="2 3">
    <name type="scientific">Punica granatum</name>
    <name type="common">Pomegranate</name>
    <dbReference type="NCBI Taxonomy" id="22663"/>
    <lineage>
        <taxon>Eukaryota</taxon>
        <taxon>Viridiplantae</taxon>
        <taxon>Streptophyta</taxon>
        <taxon>Embryophyta</taxon>
        <taxon>Tracheophyta</taxon>
        <taxon>Spermatophyta</taxon>
        <taxon>Magnoliopsida</taxon>
        <taxon>eudicotyledons</taxon>
        <taxon>Gunneridae</taxon>
        <taxon>Pentapetalae</taxon>
        <taxon>rosids</taxon>
        <taxon>malvids</taxon>
        <taxon>Myrtales</taxon>
        <taxon>Lythraceae</taxon>
        <taxon>Punica</taxon>
    </lineage>
</organism>
<dbReference type="Proteomes" id="UP000233551">
    <property type="component" value="Unassembled WGS sequence"/>
</dbReference>
<dbReference type="InterPro" id="IPR013103">
    <property type="entry name" value="RVT_2"/>
</dbReference>